<dbReference type="InterPro" id="IPR036138">
    <property type="entry name" value="PBP_dimer_sf"/>
</dbReference>
<dbReference type="Gene3D" id="3.90.1310.10">
    <property type="entry name" value="Penicillin-binding protein 2a (Domain 2)"/>
    <property type="match status" value="1"/>
</dbReference>
<comment type="similarity">
    <text evidence="4">Belongs to the transpeptidase family.</text>
</comment>
<dbReference type="Pfam" id="PF03717">
    <property type="entry name" value="PBP_dimer"/>
    <property type="match status" value="1"/>
</dbReference>
<dbReference type="GO" id="GO:0016757">
    <property type="term" value="F:glycosyltransferase activity"/>
    <property type="evidence" value="ECO:0007669"/>
    <property type="project" value="UniProtKB-KW"/>
</dbReference>
<evidence type="ECO:0000256" key="3">
    <source>
        <dbReference type="ARBA" id="ARBA00004752"/>
    </source>
</evidence>
<comment type="subcellular location">
    <subcellularLocation>
        <location evidence="2">Cell membrane</location>
    </subcellularLocation>
    <subcellularLocation>
        <location evidence="1">Membrane</location>
        <topology evidence="1">Single-pass membrane protein</topology>
    </subcellularLocation>
</comment>
<dbReference type="GO" id="GO:0071972">
    <property type="term" value="F:peptidoglycan L,D-transpeptidase activity"/>
    <property type="evidence" value="ECO:0007669"/>
    <property type="project" value="TreeGrafter"/>
</dbReference>
<keyword evidence="17" id="KW-0328">Glycosyltransferase</keyword>
<evidence type="ECO:0000256" key="13">
    <source>
        <dbReference type="ARBA" id="ARBA00034000"/>
    </source>
</evidence>
<dbReference type="SUPFAM" id="SSF56519">
    <property type="entry name" value="Penicillin binding protein dimerisation domain"/>
    <property type="match status" value="1"/>
</dbReference>
<keyword evidence="17" id="KW-0131">Cell cycle</keyword>
<dbReference type="PATRIC" id="fig|46224.3.peg.3250"/>
<evidence type="ECO:0000256" key="1">
    <source>
        <dbReference type="ARBA" id="ARBA00004167"/>
    </source>
</evidence>
<dbReference type="PANTHER" id="PTHR30627:SF2">
    <property type="entry name" value="PEPTIDOGLYCAN D,D-TRANSPEPTIDASE MRDA"/>
    <property type="match status" value="1"/>
</dbReference>
<keyword evidence="17" id="KW-0808">Transferase</keyword>
<dbReference type="SUPFAM" id="SSF56601">
    <property type="entry name" value="beta-lactamase/transpeptidase-like"/>
    <property type="match status" value="1"/>
</dbReference>
<keyword evidence="17" id="KW-0132">Cell division</keyword>
<dbReference type="InterPro" id="IPR001460">
    <property type="entry name" value="PCN-bd_Tpept"/>
</dbReference>
<keyword evidence="9" id="KW-0573">Peptidoglycan synthesis</keyword>
<comment type="pathway">
    <text evidence="3">Cell wall biogenesis; peptidoglycan biosynthesis.</text>
</comment>
<dbReference type="GO" id="GO:0009252">
    <property type="term" value="P:peptidoglycan biosynthetic process"/>
    <property type="evidence" value="ECO:0007669"/>
    <property type="project" value="UniProtKB-UniPathway"/>
</dbReference>
<feature type="region of interest" description="Disordered" evidence="14">
    <location>
        <begin position="697"/>
        <end position="727"/>
    </location>
</feature>
<dbReference type="UniPathway" id="UPA00219"/>
<dbReference type="OrthoDB" id="9770103at2"/>
<dbReference type="Gene3D" id="3.40.710.10">
    <property type="entry name" value="DD-peptidase/beta-lactamase superfamily"/>
    <property type="match status" value="1"/>
</dbReference>
<dbReference type="Gene3D" id="1.10.10.1230">
    <property type="entry name" value="Penicillin-binding protein, N-terminal non-catalytic domain, head sub-domain"/>
    <property type="match status" value="1"/>
</dbReference>
<evidence type="ECO:0000256" key="12">
    <source>
        <dbReference type="ARBA" id="ARBA00023316"/>
    </source>
</evidence>
<dbReference type="GO" id="GO:0051301">
    <property type="term" value="P:cell division"/>
    <property type="evidence" value="ECO:0007669"/>
    <property type="project" value="UniProtKB-KW"/>
</dbReference>
<evidence type="ECO:0000256" key="10">
    <source>
        <dbReference type="ARBA" id="ARBA00022989"/>
    </source>
</evidence>
<evidence type="ECO:0000256" key="4">
    <source>
        <dbReference type="ARBA" id="ARBA00007171"/>
    </source>
</evidence>
<dbReference type="PANTHER" id="PTHR30627">
    <property type="entry name" value="PEPTIDOGLYCAN D,D-TRANSPEPTIDASE"/>
    <property type="match status" value="1"/>
</dbReference>
<organism evidence="17 18">
    <name type="scientific">Heyndrickxia sporothermodurans</name>
    <dbReference type="NCBI Taxonomy" id="46224"/>
    <lineage>
        <taxon>Bacteria</taxon>
        <taxon>Bacillati</taxon>
        <taxon>Bacillota</taxon>
        <taxon>Bacilli</taxon>
        <taxon>Bacillales</taxon>
        <taxon>Bacillaceae</taxon>
        <taxon>Heyndrickxia</taxon>
    </lineage>
</organism>
<dbReference type="Proteomes" id="UP000075666">
    <property type="component" value="Unassembled WGS sequence"/>
</dbReference>
<evidence type="ECO:0000256" key="5">
    <source>
        <dbReference type="ARBA" id="ARBA00012448"/>
    </source>
</evidence>
<dbReference type="InterPro" id="IPR050515">
    <property type="entry name" value="Beta-lactam/transpept"/>
</dbReference>
<protein>
    <recommendedName>
        <fullName evidence="5">serine-type D-Ala-D-Ala carboxypeptidase</fullName>
        <ecNumber evidence="5">3.4.16.4</ecNumber>
    </recommendedName>
</protein>
<dbReference type="InterPro" id="IPR012338">
    <property type="entry name" value="Beta-lactam/transpept-like"/>
</dbReference>
<keyword evidence="8" id="KW-0133">Cell shape</keyword>
<dbReference type="GO" id="GO:0005886">
    <property type="term" value="C:plasma membrane"/>
    <property type="evidence" value="ECO:0007669"/>
    <property type="project" value="UniProtKB-SubCell"/>
</dbReference>
<sequence>MKKKKKKLVVPVRMNIIFFVVFLLFSSLIFRLGVVQIVHGEKYKNEIKKTSDVTIQIPVPRGKILDRNGNLIVGNKPLKAITYTRPTSIKPEEMLEIAEKLAEFIKKDTKEDLKAITERDRKDFWILHHQNEAKSKITKQDEKSLKQKKLAEKEYDKEIYRLMLERITEKEINSFSKKDLEVLAIYREMLSGYPLTPQIIKNKNVTKEEIAIIAENLDALPGVDITTDWDRYYSYKIDGFAPLATILGKITTTKEGLPSEKAEYYTALGYSRNDRVGKSYLEYQYEDVLRGKKEKIENKMDKSGKVIDSVVVRKGQRGNDIVLSVDMEFQQKVEEIITNKLSHLSQPYLDRTFVTVMNPNTGEILAMAGKLRETNEKTGAREYNDFALGNMITSYAMGSAVKGAMVLTGYQTGAITMNNRVIRDEPLVFKDTKSKSSWSTSAFGDIDDLYALKRSSNVYMFKLAMRIGGQQYYVPNGPLSIDKVKAIDTLRYNFAQFGLGVKTGIDLPGEQVGFGGRIPDFAGNVLDFGIGQFDTYTPLQLVQYISTIANGGSRIRPHLVKEIREPSDDIHKLGPVAHELGSNVLNKIGANEEEIKRVKAGLRLVVNDPNGTGKSIKNKQLKIAGKTGTAEALYDGPVPHSPGLMLWNLTFAGYAPYDNPEIALSVVVPWSTTDKMHPNLDIADDVFKAYFDLKKKREKKDTNSPNKIINIKKAEKEQNEIDDSSSE</sequence>
<evidence type="ECO:0000313" key="18">
    <source>
        <dbReference type="Proteomes" id="UP000075666"/>
    </source>
</evidence>
<comment type="caution">
    <text evidence="17">The sequence shown here is derived from an EMBL/GenBank/DDBJ whole genome shotgun (WGS) entry which is preliminary data.</text>
</comment>
<dbReference type="GO" id="GO:0008360">
    <property type="term" value="P:regulation of cell shape"/>
    <property type="evidence" value="ECO:0007669"/>
    <property type="project" value="UniProtKB-KW"/>
</dbReference>
<proteinExistence type="inferred from homology"/>
<dbReference type="STRING" id="46224.B4102_1464"/>
<dbReference type="InterPro" id="IPR005311">
    <property type="entry name" value="PBP_dimer"/>
</dbReference>
<dbReference type="EMBL" id="LQYN01000004">
    <property type="protein sequence ID" value="KYD11561.1"/>
    <property type="molecule type" value="Genomic_DNA"/>
</dbReference>
<evidence type="ECO:0000256" key="2">
    <source>
        <dbReference type="ARBA" id="ARBA00004236"/>
    </source>
</evidence>
<evidence type="ECO:0000256" key="6">
    <source>
        <dbReference type="ARBA" id="ARBA00022475"/>
    </source>
</evidence>
<keyword evidence="6" id="KW-1003">Cell membrane</keyword>
<evidence type="ECO:0000256" key="11">
    <source>
        <dbReference type="ARBA" id="ARBA00023136"/>
    </source>
</evidence>
<feature type="domain" description="Penicillin-binding protein dimerisation" evidence="16">
    <location>
        <begin position="57"/>
        <end position="309"/>
    </location>
</feature>
<keyword evidence="7" id="KW-0812">Transmembrane</keyword>
<evidence type="ECO:0000259" key="16">
    <source>
        <dbReference type="Pfam" id="PF03717"/>
    </source>
</evidence>
<dbReference type="EC" id="3.4.16.4" evidence="5"/>
<evidence type="ECO:0000256" key="9">
    <source>
        <dbReference type="ARBA" id="ARBA00022984"/>
    </source>
</evidence>
<keyword evidence="11" id="KW-0472">Membrane</keyword>
<keyword evidence="18" id="KW-1185">Reference proteome</keyword>
<keyword evidence="10" id="KW-1133">Transmembrane helix</keyword>
<keyword evidence="12" id="KW-0961">Cell wall biogenesis/degradation</keyword>
<evidence type="ECO:0000256" key="8">
    <source>
        <dbReference type="ARBA" id="ARBA00022960"/>
    </source>
</evidence>
<evidence type="ECO:0000256" key="14">
    <source>
        <dbReference type="SAM" id="MobiDB-lite"/>
    </source>
</evidence>
<dbReference type="Pfam" id="PF00905">
    <property type="entry name" value="Transpeptidase"/>
    <property type="match status" value="1"/>
</dbReference>
<dbReference type="GO" id="GO:0009002">
    <property type="term" value="F:serine-type D-Ala-D-Ala carboxypeptidase activity"/>
    <property type="evidence" value="ECO:0007669"/>
    <property type="project" value="UniProtKB-EC"/>
</dbReference>
<accession>A0A150LGS8</accession>
<reference evidence="17 18" key="1">
    <citation type="submission" date="2016-01" db="EMBL/GenBank/DDBJ databases">
        <title>Genome Sequences of Twelve Sporeforming Bacillus Species Isolated from Foods.</title>
        <authorList>
            <person name="Berendsen E.M."/>
            <person name="Wells-Bennik M.H."/>
            <person name="Krawcyk A.O."/>
            <person name="De Jong A."/>
            <person name="Holsappel S."/>
            <person name="Eijlander R.T."/>
            <person name="Kuipers O.P."/>
        </authorList>
    </citation>
    <scope>NUCLEOTIDE SEQUENCE [LARGE SCALE GENOMIC DNA]</scope>
    <source>
        <strain evidence="17 18">B4102</strain>
    </source>
</reference>
<evidence type="ECO:0000256" key="7">
    <source>
        <dbReference type="ARBA" id="ARBA00022692"/>
    </source>
</evidence>
<gene>
    <name evidence="17" type="ORF">B4102_1464</name>
</gene>
<dbReference type="GO" id="GO:0008658">
    <property type="term" value="F:penicillin binding"/>
    <property type="evidence" value="ECO:0007669"/>
    <property type="project" value="InterPro"/>
</dbReference>
<dbReference type="GO" id="GO:0071555">
    <property type="term" value="P:cell wall organization"/>
    <property type="evidence" value="ECO:0007669"/>
    <property type="project" value="UniProtKB-KW"/>
</dbReference>
<name>A0A150LGS8_9BACI</name>
<feature type="domain" description="Penicillin-binding protein transpeptidase" evidence="15">
    <location>
        <begin position="353"/>
        <end position="688"/>
    </location>
</feature>
<dbReference type="AlphaFoldDB" id="A0A150LGS8"/>
<evidence type="ECO:0000313" key="17">
    <source>
        <dbReference type="EMBL" id="KYD11561.1"/>
    </source>
</evidence>
<dbReference type="RefSeq" id="WP_066225896.1">
    <property type="nucleotide sequence ID" value="NZ_JARMRX010000004.1"/>
</dbReference>
<comment type="catalytic activity">
    <reaction evidence="13">
        <text>Preferential cleavage: (Ac)2-L-Lys-D-Ala-|-D-Ala. Also transpeptidation of peptidyl-alanyl moieties that are N-acyl substituents of D-alanine.</text>
        <dbReference type="EC" id="3.4.16.4"/>
    </reaction>
</comment>
<evidence type="ECO:0000259" key="15">
    <source>
        <dbReference type="Pfam" id="PF00905"/>
    </source>
</evidence>